<name>A0A4S2MVB5_9PEZI</name>
<comment type="similarity">
    <text evidence="1">Belongs to the AIM6 family.</text>
</comment>
<evidence type="ECO:0000256" key="1">
    <source>
        <dbReference type="ARBA" id="ARBA00008858"/>
    </source>
</evidence>
<dbReference type="Proteomes" id="UP000298138">
    <property type="component" value="Unassembled WGS sequence"/>
</dbReference>
<dbReference type="InParanoid" id="A0A4S2MVB5"/>
<organism evidence="4 5">
    <name type="scientific">Ascodesmis nigricans</name>
    <dbReference type="NCBI Taxonomy" id="341454"/>
    <lineage>
        <taxon>Eukaryota</taxon>
        <taxon>Fungi</taxon>
        <taxon>Dikarya</taxon>
        <taxon>Ascomycota</taxon>
        <taxon>Pezizomycotina</taxon>
        <taxon>Pezizomycetes</taxon>
        <taxon>Pezizales</taxon>
        <taxon>Ascodesmidaceae</taxon>
        <taxon>Ascodesmis</taxon>
    </lineage>
</organism>
<feature type="compositionally biased region" description="Basic and acidic residues" evidence="3">
    <location>
        <begin position="147"/>
        <end position="158"/>
    </location>
</feature>
<dbReference type="AlphaFoldDB" id="A0A4S2MVB5"/>
<feature type="region of interest" description="Disordered" evidence="3">
    <location>
        <begin position="1"/>
        <end position="52"/>
    </location>
</feature>
<keyword evidence="5" id="KW-1185">Reference proteome</keyword>
<dbReference type="PANTHER" id="PTHR31571:SF1">
    <property type="entry name" value="ALTERED INHERITANCE OF MITOCHONDRIA PROTEIN 6"/>
    <property type="match status" value="1"/>
</dbReference>
<feature type="region of interest" description="Disordered" evidence="3">
    <location>
        <begin position="272"/>
        <end position="300"/>
    </location>
</feature>
<reference evidence="4 5" key="1">
    <citation type="submission" date="2019-04" db="EMBL/GenBank/DDBJ databases">
        <title>Comparative genomics and transcriptomics to analyze fruiting body development in filamentous ascomycetes.</title>
        <authorList>
            <consortium name="DOE Joint Genome Institute"/>
            <person name="Lutkenhaus R."/>
            <person name="Traeger S."/>
            <person name="Breuer J."/>
            <person name="Kuo A."/>
            <person name="Lipzen A."/>
            <person name="Pangilinan J."/>
            <person name="Dilworth D."/>
            <person name="Sandor L."/>
            <person name="Poggeler S."/>
            <person name="Barry K."/>
            <person name="Grigoriev I.V."/>
            <person name="Nowrousian M."/>
        </authorList>
    </citation>
    <scope>NUCLEOTIDE SEQUENCE [LARGE SCALE GENOMIC DNA]</scope>
    <source>
        <strain evidence="4 5">CBS 389.68</strain>
    </source>
</reference>
<dbReference type="InterPro" id="IPR051236">
    <property type="entry name" value="HAT_RTT109-like"/>
</dbReference>
<feature type="compositionally biased region" description="Low complexity" evidence="3">
    <location>
        <begin position="287"/>
        <end position="300"/>
    </location>
</feature>
<proteinExistence type="inferred from homology"/>
<feature type="compositionally biased region" description="Low complexity" evidence="3">
    <location>
        <begin position="170"/>
        <end position="182"/>
    </location>
</feature>
<evidence type="ECO:0000313" key="4">
    <source>
        <dbReference type="EMBL" id="TGZ80559.1"/>
    </source>
</evidence>
<dbReference type="GO" id="GO:0006629">
    <property type="term" value="P:lipid metabolic process"/>
    <property type="evidence" value="ECO:0007669"/>
    <property type="project" value="InterPro"/>
</dbReference>
<protein>
    <recommendedName>
        <fullName evidence="2">Altered inheritance of mitochondria protein 6</fullName>
    </recommendedName>
</protein>
<dbReference type="OrthoDB" id="4153866at2759"/>
<evidence type="ECO:0000256" key="3">
    <source>
        <dbReference type="SAM" id="MobiDB-lite"/>
    </source>
</evidence>
<dbReference type="SUPFAM" id="SSF51695">
    <property type="entry name" value="PLC-like phosphodiesterases"/>
    <property type="match status" value="1"/>
</dbReference>
<gene>
    <name evidence="4" type="ORF">EX30DRAFT_320090</name>
</gene>
<dbReference type="PANTHER" id="PTHR31571">
    <property type="entry name" value="ALTERED INHERITANCE OF MITOCHONDRIA PROTEIN 6"/>
    <property type="match status" value="1"/>
</dbReference>
<dbReference type="GO" id="GO:0008081">
    <property type="term" value="F:phosphoric diester hydrolase activity"/>
    <property type="evidence" value="ECO:0007669"/>
    <property type="project" value="InterPro"/>
</dbReference>
<dbReference type="InterPro" id="IPR017946">
    <property type="entry name" value="PLC-like_Pdiesterase_TIM-brl"/>
</dbReference>
<accession>A0A4S2MVB5</accession>
<evidence type="ECO:0000256" key="2">
    <source>
        <dbReference type="ARBA" id="ARBA00014286"/>
    </source>
</evidence>
<dbReference type="STRING" id="341454.A0A4S2MVB5"/>
<dbReference type="EMBL" id="ML220124">
    <property type="protein sequence ID" value="TGZ80559.1"/>
    <property type="molecule type" value="Genomic_DNA"/>
</dbReference>
<sequence length="643" mass="70673">MQAVIGGAPRAAPRTRTSDFGNGGELRVGEGDADGVNTGYIEMGEGTSRREVDTRPTTTTAAAAVLDIETITGHGDLRQGTTASRFLLLEQQRIPDLERQGRSELYAGEVTTLESTTGNFYDDKDDSKLIDKLIDDDDAGTTTTGEKTYDPPETRNSELEPTLTFPSRPPTSSSPSPAAGAADCSVAANSERAISPRNHADHGAHDNHNTLIVASSQPSSSNEFSTLSILRLLVVLVAVHYSFTQTFGTVEGSKLASGTVMLVGRPQWWRSSRRRSSGSDLDDDDFSSTSSKRYSRSPSSSIWKTSKWTHMVLSVLFLVLFIGCTAKVISLLLSSPESWAADIPTVIRTWDLDPSIFFKTEYPTSFTRDIHPRPVHSHNDYWRQIPLFMALTVGAMGVEADVWVFEDELYVGHDAPSLSRNRTFRGLYVDPLRKLLDRMNSVPEIEVRDTEDTGKEKTLRGVYDSAPSQTLHLYIDLKTPGATTLPVVLSHLAPLRTPTNYLTYFNGTHVVPGPITIHLTGSTPFDLFLASSPSTHRDYFFDAPLDELDSGLYNSTTCIMASGAFYKSVGKVKWGVGGGVTEEMKRKVRSQVGAAHERGIGIRYWGTPGWPVSTRNEVWRVLVREGVDLLNADDIRAAVMLEW</sequence>
<evidence type="ECO:0000313" key="5">
    <source>
        <dbReference type="Proteomes" id="UP000298138"/>
    </source>
</evidence>
<feature type="region of interest" description="Disordered" evidence="3">
    <location>
        <begin position="135"/>
        <end position="187"/>
    </location>
</feature>